<gene>
    <name evidence="1" type="primary">63</name>
    <name evidence="1" type="ORF">SEA_HANK144_63</name>
</gene>
<reference evidence="1 2" key="1">
    <citation type="submission" date="2018-07" db="EMBL/GenBank/DDBJ databases">
        <authorList>
            <person name="Amani N.Z."/>
            <person name="Ambroziak M.E."/>
            <person name="Biju A."/>
            <person name="Bushnell W."/>
            <person name="Calia C.N."/>
            <person name="Chen Y.J."/>
            <person name="Hill L.T."/>
            <person name="Karpinska S."/>
            <person name="Martinez K.C."/>
            <person name="Medwid J.R."/>
            <person name="Nguyen C."/>
            <person name="Oliver A."/>
            <person name="Pham J.P."/>
            <person name="Ramsey M.R."/>
            <person name="Ravi S."/>
            <person name="Sardina J.R."/>
            <person name="Senecal S.L."/>
            <person name="Sheen J."/>
            <person name="Shende N.V."/>
            <person name="Shi C.Y."/>
            <person name="Stuart L.C."/>
            <person name="Vu L."/>
            <person name="Wang L.Q."/>
            <person name="West L.J."/>
            <person name="Westgaard A.C."/>
            <person name="Liu R.B."/>
            <person name="Pierce E.C."/>
            <person name="Mohan S."/>
            <person name="Pogliano J."/>
            <person name="Delesalle V.A."/>
            <person name="Garlena R.A."/>
            <person name="Russell D.A."/>
            <person name="Pope W.H."/>
            <person name="Jacobs-Sera D."/>
            <person name="Hatfull G.F."/>
        </authorList>
    </citation>
    <scope>NUCLEOTIDE SEQUENCE [LARGE SCALE GENOMIC DNA]</scope>
</reference>
<dbReference type="Proteomes" id="UP000264086">
    <property type="component" value="Segment"/>
</dbReference>
<dbReference type="GeneID" id="64471036"/>
<dbReference type="KEGG" id="vg:64471036"/>
<evidence type="ECO:0000313" key="2">
    <source>
        <dbReference type="Proteomes" id="UP000264086"/>
    </source>
</evidence>
<name>A0A385DP40_9CAUD</name>
<proteinExistence type="predicted"/>
<evidence type="ECO:0000313" key="1">
    <source>
        <dbReference type="EMBL" id="AXQ61116.1"/>
    </source>
</evidence>
<keyword evidence="2" id="KW-1185">Reference proteome</keyword>
<dbReference type="RefSeq" id="YP_010055115.1">
    <property type="nucleotide sequence ID" value="NC_054661.1"/>
</dbReference>
<dbReference type="EMBL" id="MH669004">
    <property type="protein sequence ID" value="AXQ61116.1"/>
    <property type="molecule type" value="Genomic_DNA"/>
</dbReference>
<accession>A0A385DP40</accession>
<organism evidence="1 2">
    <name type="scientific">Streptomyces phage Hank144</name>
    <dbReference type="NCBI Taxonomy" id="2301573"/>
    <lineage>
        <taxon>Viruses</taxon>
        <taxon>Duplodnaviria</taxon>
        <taxon>Heunggongvirae</taxon>
        <taxon>Uroviricota</taxon>
        <taxon>Caudoviricetes</taxon>
        <taxon>Arquatrovirinae</taxon>
        <taxon>Janusvirus</taxon>
        <taxon>Janusvirus hank144</taxon>
    </lineage>
</organism>
<protein>
    <submittedName>
        <fullName evidence="1">Uncharacterized protein</fullName>
    </submittedName>
</protein>
<sequence>MAKYLRVTVTSPYINTERSEVIEVEDDFEPDGKDLDSAIEYATDVVNSYAESWWELVDAADLDEDERADMGLPFDEDDDE</sequence>